<feature type="domain" description="4Fe-4S Mo/W bis-MGD-type" evidence="10">
    <location>
        <begin position="109"/>
        <end position="167"/>
    </location>
</feature>
<evidence type="ECO:0000259" key="10">
    <source>
        <dbReference type="PROSITE" id="PS51669"/>
    </source>
</evidence>
<dbReference type="RefSeq" id="WP_006972779.1">
    <property type="nucleotide sequence ID" value="NZ_ABCS01000036.1"/>
</dbReference>
<evidence type="ECO:0000256" key="8">
    <source>
        <dbReference type="ARBA" id="ARBA00023014"/>
    </source>
</evidence>
<dbReference type="Gene3D" id="3.30.2070.10">
    <property type="entry name" value="Formate dehydrogenase/DMSO reductase"/>
    <property type="match status" value="1"/>
</dbReference>
<keyword evidence="4" id="KW-0004">4Fe-4S</keyword>
<dbReference type="GO" id="GO:0030151">
    <property type="term" value="F:molybdenum ion binding"/>
    <property type="evidence" value="ECO:0007669"/>
    <property type="project" value="TreeGrafter"/>
</dbReference>
<dbReference type="InterPro" id="IPR006656">
    <property type="entry name" value="Mopterin_OxRdtase"/>
</dbReference>
<protein>
    <recommendedName>
        <fullName evidence="10">4Fe-4S Mo/W bis-MGD-type domain-containing protein</fullName>
    </recommendedName>
</protein>
<evidence type="ECO:0000256" key="1">
    <source>
        <dbReference type="ARBA" id="ARBA00001966"/>
    </source>
</evidence>
<evidence type="ECO:0000256" key="3">
    <source>
        <dbReference type="ARBA" id="ARBA00010312"/>
    </source>
</evidence>
<dbReference type="Gene3D" id="2.20.25.90">
    <property type="entry name" value="ADC-like domains"/>
    <property type="match status" value="1"/>
</dbReference>
<proteinExistence type="inferred from homology"/>
<dbReference type="Gene3D" id="3.40.228.10">
    <property type="entry name" value="Dimethylsulfoxide Reductase, domain 2"/>
    <property type="match status" value="1"/>
</dbReference>
<dbReference type="SUPFAM" id="SSF53706">
    <property type="entry name" value="Formate dehydrogenase/DMSO reductase, domains 1-3"/>
    <property type="match status" value="1"/>
</dbReference>
<dbReference type="Proteomes" id="UP000005801">
    <property type="component" value="Unassembled WGS sequence"/>
</dbReference>
<dbReference type="GO" id="GO:0009055">
    <property type="term" value="F:electron transfer activity"/>
    <property type="evidence" value="ECO:0007669"/>
    <property type="project" value="TreeGrafter"/>
</dbReference>
<dbReference type="EMBL" id="ABCS01000036">
    <property type="protein sequence ID" value="EDM78027.1"/>
    <property type="molecule type" value="Genomic_DNA"/>
</dbReference>
<dbReference type="InterPro" id="IPR006963">
    <property type="entry name" value="Mopterin_OxRdtase_4Fe-4S_dom"/>
</dbReference>
<keyword evidence="12" id="KW-1185">Reference proteome</keyword>
<comment type="caution">
    <text evidence="11">The sequence shown here is derived from an EMBL/GenBank/DDBJ whole genome shotgun (WGS) entry which is preliminary data.</text>
</comment>
<dbReference type="GO" id="GO:0009061">
    <property type="term" value="P:anaerobic respiration"/>
    <property type="evidence" value="ECO:0007669"/>
    <property type="project" value="TreeGrafter"/>
</dbReference>
<dbReference type="eggNOG" id="COG0243">
    <property type="taxonomic scope" value="Bacteria"/>
</dbReference>
<feature type="region of interest" description="Disordered" evidence="9">
    <location>
        <begin position="140"/>
        <end position="159"/>
    </location>
</feature>
<sequence length="1021" mass="115244">MSASNSPKYDAKTEGIYPTVARKIGKLLAAALRLDRKADEPVIATDETNAGGQALPTYGVGGDGVDAPVDMTEVRHPDGRMTRYPPPERWEDWVEWDSKAWPRKVPRRYTLVPTICFNCESGCGLLAYVDKTTYEIRKFEGNPSHPGSRGRNCAKGPATHNQIYDPERILYPLERVGARGEGKWKRVSWEEALEDIAAKMRASRQRRRDGIMYHVGRPGEDHYTNRCITAWGVDGHNSHTNICSAGARAGYSFWTGSDRPSPDHAEARTILLISSHLETGHYFNPHAQRIIEGKKKGAKIITFDPRLSNTASRSDVWLPTWPGSEATVLLAIANHLIQRKTYDREFLRRWVNWAAFLAEAPGLPNMPELPTGTGSFEDFEACLASLYAEFTFERAAVESQVPIERIIEAAEHVERAGSRLATHTWRSASIGNLGGWQVSRCLLFLNVLTGSVGTRGGTSMNSWNKFVPKPFAQPPALDAWNELHLPHEWPLAFFEMSFLLPHFLAEGRGDVDVYFTRVYNPMWINPDGFMWLEALRDEEKMKCHVALTPTWNESAWFADYVLPMGHAGERHDLMSQETHAGQWIGFRQPVRRVAMERAGKAVKFTHEANPGEVWEEAEFWVELSWRMDPEGDLGIRRWFESPHVAEGEAPRPITQDEYWAWVFEHSVPGLPEAAAAEGLSALAYMRKYGCFEVVRENYVPYEAEVVAELKGEEGKPLVPDEAGLVRRGGEGSPVGVLIDGVPRVGFETPSRKLEFFSPTMRDWGWREREYVLPWTLESHVSPANIDRQRGEMLLLPNFRLPTLIHTRSANAKWLYEISHANPVWMHPSDAARIGVSRGELVKVETEIGYFVDKVYVTEGIKPGIIAMSHHLGRWRLADDMGGNPGMTAKASLSEDGEGGHRLNILEHGRAWSSFDPDTSRIWWKDVGVHQNLTHGVHPDPVSGAHCWLQKAVSVTRAGPKDAHGDVWVDTRRSMAVYRQWRELTRSAVDHSPDGTRRPYWLKRPLKPVKAAFALPEEPWGR</sequence>
<dbReference type="AlphaFoldDB" id="A6G7T4"/>
<dbReference type="GO" id="GO:0030313">
    <property type="term" value="C:cell envelope"/>
    <property type="evidence" value="ECO:0007669"/>
    <property type="project" value="UniProtKB-SubCell"/>
</dbReference>
<dbReference type="InterPro" id="IPR006657">
    <property type="entry name" value="MoPterin_dinucl-bd_dom"/>
</dbReference>
<dbReference type="Gene3D" id="3.40.50.740">
    <property type="match status" value="1"/>
</dbReference>
<evidence type="ECO:0000256" key="4">
    <source>
        <dbReference type="ARBA" id="ARBA00022485"/>
    </source>
</evidence>
<dbReference type="InterPro" id="IPR009010">
    <property type="entry name" value="Asp_de-COase-like_dom_sf"/>
</dbReference>
<dbReference type="GO" id="GO:0016491">
    <property type="term" value="F:oxidoreductase activity"/>
    <property type="evidence" value="ECO:0007669"/>
    <property type="project" value="UniProtKB-KW"/>
</dbReference>
<comment type="similarity">
    <text evidence="3">Belongs to the prokaryotic molybdopterin-containing oxidoreductase family.</text>
</comment>
<evidence type="ECO:0000313" key="12">
    <source>
        <dbReference type="Proteomes" id="UP000005801"/>
    </source>
</evidence>
<dbReference type="PROSITE" id="PS51669">
    <property type="entry name" value="4FE4S_MOW_BIS_MGD"/>
    <property type="match status" value="1"/>
</dbReference>
<evidence type="ECO:0000256" key="9">
    <source>
        <dbReference type="SAM" id="MobiDB-lite"/>
    </source>
</evidence>
<dbReference type="PANTHER" id="PTHR43598:SF1">
    <property type="entry name" value="FORMATE DEHYDROGENASE-O MAJOR SUBUNIT"/>
    <property type="match status" value="1"/>
</dbReference>
<dbReference type="Pfam" id="PF04879">
    <property type="entry name" value="Molybdop_Fe4S4"/>
    <property type="match status" value="1"/>
</dbReference>
<evidence type="ECO:0000256" key="2">
    <source>
        <dbReference type="ARBA" id="ARBA00004196"/>
    </source>
</evidence>
<dbReference type="STRING" id="391625.PPSIR1_23459"/>
<organism evidence="11 12">
    <name type="scientific">Plesiocystis pacifica SIR-1</name>
    <dbReference type="NCBI Taxonomy" id="391625"/>
    <lineage>
        <taxon>Bacteria</taxon>
        <taxon>Pseudomonadati</taxon>
        <taxon>Myxococcota</taxon>
        <taxon>Polyangia</taxon>
        <taxon>Nannocystales</taxon>
        <taxon>Nannocystaceae</taxon>
        <taxon>Plesiocystis</taxon>
    </lineage>
</organism>
<comment type="cofactor">
    <cofactor evidence="1">
        <name>[4Fe-4S] cluster</name>
        <dbReference type="ChEBI" id="CHEBI:49883"/>
    </cofactor>
</comment>
<dbReference type="PANTHER" id="PTHR43598">
    <property type="entry name" value="TUNGSTEN-CONTAINING FORMYLMETHANOFURAN DEHYDROGENASE 2 SUBUNIT B"/>
    <property type="match status" value="1"/>
</dbReference>
<dbReference type="Pfam" id="PF00384">
    <property type="entry name" value="Molybdopterin"/>
    <property type="match status" value="1"/>
</dbReference>
<evidence type="ECO:0000256" key="6">
    <source>
        <dbReference type="ARBA" id="ARBA00023002"/>
    </source>
</evidence>
<keyword evidence="6" id="KW-0560">Oxidoreductase</keyword>
<reference evidence="11 12" key="1">
    <citation type="submission" date="2007-06" db="EMBL/GenBank/DDBJ databases">
        <authorList>
            <person name="Shimkets L."/>
            <person name="Ferriera S."/>
            <person name="Johnson J."/>
            <person name="Kravitz S."/>
            <person name="Beeson K."/>
            <person name="Sutton G."/>
            <person name="Rogers Y.-H."/>
            <person name="Friedman R."/>
            <person name="Frazier M."/>
            <person name="Venter J.C."/>
        </authorList>
    </citation>
    <scope>NUCLEOTIDE SEQUENCE [LARGE SCALE GENOMIC DNA]</scope>
    <source>
        <strain evidence="11 12">SIR-1</strain>
    </source>
</reference>
<gene>
    <name evidence="11" type="ORF">PPSIR1_23459</name>
</gene>
<name>A6G7T4_9BACT</name>
<dbReference type="SMART" id="SM00926">
    <property type="entry name" value="Molybdop_Fe4S4"/>
    <property type="match status" value="1"/>
</dbReference>
<dbReference type="SUPFAM" id="SSF50692">
    <property type="entry name" value="ADC-like"/>
    <property type="match status" value="1"/>
</dbReference>
<keyword evidence="5" id="KW-0479">Metal-binding</keyword>
<dbReference type="GO" id="GO:0043546">
    <property type="term" value="F:molybdopterin cofactor binding"/>
    <property type="evidence" value="ECO:0007669"/>
    <property type="project" value="InterPro"/>
</dbReference>
<keyword evidence="8" id="KW-0411">Iron-sulfur</keyword>
<dbReference type="GO" id="GO:0051539">
    <property type="term" value="F:4 iron, 4 sulfur cluster binding"/>
    <property type="evidence" value="ECO:0007669"/>
    <property type="project" value="UniProtKB-KW"/>
</dbReference>
<keyword evidence="7" id="KW-0408">Iron</keyword>
<dbReference type="Pfam" id="PF01568">
    <property type="entry name" value="Molydop_binding"/>
    <property type="match status" value="1"/>
</dbReference>
<dbReference type="Gene3D" id="2.40.40.20">
    <property type="match status" value="1"/>
</dbReference>
<evidence type="ECO:0000313" key="11">
    <source>
        <dbReference type="EMBL" id="EDM78027.1"/>
    </source>
</evidence>
<evidence type="ECO:0000256" key="7">
    <source>
        <dbReference type="ARBA" id="ARBA00023004"/>
    </source>
</evidence>
<comment type="subcellular location">
    <subcellularLocation>
        <location evidence="2">Cell envelope</location>
    </subcellularLocation>
</comment>
<evidence type="ECO:0000256" key="5">
    <source>
        <dbReference type="ARBA" id="ARBA00022723"/>
    </source>
</evidence>
<accession>A6G7T4</accession>